<keyword evidence="2" id="KW-1185">Reference proteome</keyword>
<dbReference type="Proteomes" id="UP000281406">
    <property type="component" value="Unassembled WGS sequence"/>
</dbReference>
<dbReference type="AlphaFoldDB" id="A0A3N0XG87"/>
<name>A0A3N0XG87_ANAGA</name>
<reference evidence="1 2" key="1">
    <citation type="submission" date="2018-10" db="EMBL/GenBank/DDBJ databases">
        <title>Genome assembly for a Yunnan-Guizhou Plateau 3E fish, Anabarilius grahami (Regan), and its evolutionary and genetic applications.</title>
        <authorList>
            <person name="Jiang W."/>
        </authorList>
    </citation>
    <scope>NUCLEOTIDE SEQUENCE [LARGE SCALE GENOMIC DNA]</scope>
    <source>
        <strain evidence="1">AG-KIZ</strain>
        <tissue evidence="1">Muscle</tissue>
    </source>
</reference>
<evidence type="ECO:0000313" key="2">
    <source>
        <dbReference type="Proteomes" id="UP000281406"/>
    </source>
</evidence>
<gene>
    <name evidence="1" type="ORF">DPX16_12941</name>
</gene>
<proteinExistence type="predicted"/>
<sequence length="167" mass="19013">METRVFVCAWQRERARMGQDERRKQSGRHPVRQPFGSIPTVDKWLTLQSDSTFHFNPLRVPLISVAYLQSRMNLVQVDGHHNTRADCFHRPSKPAAGFKTSWRPSNPAKIRHRAENDLIGPARVLMTIGGPFRCALSGPLTPVLRLNALRKRPYLIQARVRLTGKAA</sequence>
<protein>
    <submittedName>
        <fullName evidence="1">Uncharacterized protein</fullName>
    </submittedName>
</protein>
<dbReference type="EMBL" id="RJVU01079805">
    <property type="protein sequence ID" value="ROI15389.1"/>
    <property type="molecule type" value="Genomic_DNA"/>
</dbReference>
<accession>A0A3N0XG87</accession>
<organism evidence="1 2">
    <name type="scientific">Anabarilius grahami</name>
    <name type="common">Kanglang fish</name>
    <name type="synonym">Barilius grahami</name>
    <dbReference type="NCBI Taxonomy" id="495550"/>
    <lineage>
        <taxon>Eukaryota</taxon>
        <taxon>Metazoa</taxon>
        <taxon>Chordata</taxon>
        <taxon>Craniata</taxon>
        <taxon>Vertebrata</taxon>
        <taxon>Euteleostomi</taxon>
        <taxon>Actinopterygii</taxon>
        <taxon>Neopterygii</taxon>
        <taxon>Teleostei</taxon>
        <taxon>Ostariophysi</taxon>
        <taxon>Cypriniformes</taxon>
        <taxon>Xenocyprididae</taxon>
        <taxon>Xenocypridinae</taxon>
        <taxon>Xenocypridinae incertae sedis</taxon>
        <taxon>Anabarilius</taxon>
    </lineage>
</organism>
<comment type="caution">
    <text evidence="1">The sequence shown here is derived from an EMBL/GenBank/DDBJ whole genome shotgun (WGS) entry which is preliminary data.</text>
</comment>
<evidence type="ECO:0000313" key="1">
    <source>
        <dbReference type="EMBL" id="ROI15389.1"/>
    </source>
</evidence>